<keyword evidence="2" id="KW-0732">Signal</keyword>
<protein>
    <recommendedName>
        <fullName evidence="5">Cadherin-like domain-containing protein</fullName>
    </recommendedName>
</protein>
<evidence type="ECO:0000256" key="1">
    <source>
        <dbReference type="SAM" id="MobiDB-lite"/>
    </source>
</evidence>
<dbReference type="AlphaFoldDB" id="A0A852YIS7"/>
<feature type="compositionally biased region" description="Low complexity" evidence="1">
    <location>
        <begin position="136"/>
        <end position="182"/>
    </location>
</feature>
<dbReference type="Proteomes" id="UP000553888">
    <property type="component" value="Unassembled WGS sequence"/>
</dbReference>
<organism evidence="3 4">
    <name type="scientific">Schumannella luteola</name>
    <dbReference type="NCBI Taxonomy" id="472059"/>
    <lineage>
        <taxon>Bacteria</taxon>
        <taxon>Bacillati</taxon>
        <taxon>Actinomycetota</taxon>
        <taxon>Actinomycetes</taxon>
        <taxon>Micrococcales</taxon>
        <taxon>Microbacteriaceae</taxon>
        <taxon>Schumannella</taxon>
    </lineage>
</organism>
<keyword evidence="4" id="KW-1185">Reference proteome</keyword>
<gene>
    <name evidence="3" type="ORF">BJ979_002453</name>
</gene>
<evidence type="ECO:0000313" key="4">
    <source>
        <dbReference type="Proteomes" id="UP000553888"/>
    </source>
</evidence>
<dbReference type="EMBL" id="JACBZY010000001">
    <property type="protein sequence ID" value="NYG99827.1"/>
    <property type="molecule type" value="Genomic_DNA"/>
</dbReference>
<evidence type="ECO:0000256" key="2">
    <source>
        <dbReference type="SAM" id="SignalP"/>
    </source>
</evidence>
<dbReference type="RefSeq" id="WP_179568263.1">
    <property type="nucleotide sequence ID" value="NZ_JACBZY010000001.1"/>
</dbReference>
<name>A0A852YIS7_9MICO</name>
<reference evidence="3 4" key="1">
    <citation type="submission" date="2020-07" db="EMBL/GenBank/DDBJ databases">
        <title>Sequencing the genomes of 1000 actinobacteria strains.</title>
        <authorList>
            <person name="Klenk H.-P."/>
        </authorList>
    </citation>
    <scope>NUCLEOTIDE SEQUENCE [LARGE SCALE GENOMIC DNA]</scope>
    <source>
        <strain evidence="3 4">DSM 23141</strain>
    </source>
</reference>
<evidence type="ECO:0008006" key="5">
    <source>
        <dbReference type="Google" id="ProtNLM"/>
    </source>
</evidence>
<feature type="chain" id="PRO_5038688981" description="Cadherin-like domain-containing protein" evidence="2">
    <location>
        <begin position="31"/>
        <end position="208"/>
    </location>
</feature>
<feature type="region of interest" description="Disordered" evidence="1">
    <location>
        <begin position="130"/>
        <end position="190"/>
    </location>
</feature>
<proteinExistence type="predicted"/>
<dbReference type="Gene3D" id="2.60.40.3440">
    <property type="match status" value="1"/>
</dbReference>
<accession>A0A852YIS7</accession>
<dbReference type="Pfam" id="PF17963">
    <property type="entry name" value="Big_9"/>
    <property type="match status" value="1"/>
</dbReference>
<evidence type="ECO:0000313" key="3">
    <source>
        <dbReference type="EMBL" id="NYG99827.1"/>
    </source>
</evidence>
<comment type="caution">
    <text evidence="3">The sequence shown here is derived from an EMBL/GenBank/DDBJ whole genome shotgun (WGS) entry which is preliminary data.</text>
</comment>
<sequence length="208" mass="20012">MAAFLRPRLRALPGALVLGAALAIAGPALASTADASTPVALPSSASTAAGTSTSIPLRGTSPTGAALQYRLSLFASYGQVSISGSTATYTPQAGFSGSDHFAFLVSDGASASDPVDVTVTVSAPVVVTPPAPAPAAPVTNAAPARPSVPATTSTPATTEAPAAETPVAETGPTASSTSTDTASSERPEVAAALRALSKGLAAAAKSLG</sequence>
<feature type="signal peptide" evidence="2">
    <location>
        <begin position="1"/>
        <end position="30"/>
    </location>
</feature>